<feature type="region of interest" description="Disordered" evidence="1">
    <location>
        <begin position="87"/>
        <end position="114"/>
    </location>
</feature>
<dbReference type="InterPro" id="IPR036182">
    <property type="entry name" value="PCuAC_sf"/>
</dbReference>
<name>A0A7K1LIZ0_9MICC</name>
<feature type="compositionally biased region" description="Low complexity" evidence="1">
    <location>
        <begin position="32"/>
        <end position="51"/>
    </location>
</feature>
<dbReference type="RefSeq" id="WP_129314583.1">
    <property type="nucleotide sequence ID" value="NZ_JBITVH010000001.1"/>
</dbReference>
<sequence length="226" mass="22797">MSITKKTRILLAPAILAASATLALTGCGGSQDAGSTSSASASSEAKNSGAGLSVKDPWAKAADSGMTAVFGTLENTSDHDVTVTSAETKAAGKTQLHETVTDPKTGASSMKEKEDGFTIGKGKSIELKPGGNHIMLMDLKCSLLAGDSIKVTVKTADGKSMDIDAPIRDYSGAKENYDPAEGSGSSAGQDASQAPGDHSGHDMGEHSGHDMGGMSESSSKLPSCSS</sequence>
<feature type="compositionally biased region" description="Low complexity" evidence="1">
    <location>
        <begin position="180"/>
        <end position="196"/>
    </location>
</feature>
<evidence type="ECO:0000313" key="3">
    <source>
        <dbReference type="EMBL" id="MUN55167.1"/>
    </source>
</evidence>
<feature type="region of interest" description="Disordered" evidence="1">
    <location>
        <begin position="27"/>
        <end position="53"/>
    </location>
</feature>
<accession>A0A7K1LIZ0</accession>
<proteinExistence type="predicted"/>
<protein>
    <submittedName>
        <fullName evidence="3">Copper chaperone PCu(A)C</fullName>
    </submittedName>
</protein>
<dbReference type="PANTHER" id="PTHR36302:SF1">
    <property type="entry name" value="COPPER CHAPERONE PCU(A)C"/>
    <property type="match status" value="1"/>
</dbReference>
<dbReference type="Pfam" id="PF04314">
    <property type="entry name" value="PCuAC"/>
    <property type="match status" value="1"/>
</dbReference>
<comment type="caution">
    <text evidence="3">The sequence shown here is derived from an EMBL/GenBank/DDBJ whole genome shotgun (WGS) entry which is preliminary data.</text>
</comment>
<evidence type="ECO:0000256" key="2">
    <source>
        <dbReference type="SAM" id="SignalP"/>
    </source>
</evidence>
<dbReference type="AlphaFoldDB" id="A0A7K1LIZ0"/>
<feature type="compositionally biased region" description="Basic and acidic residues" evidence="1">
    <location>
        <begin position="198"/>
        <end position="209"/>
    </location>
</feature>
<feature type="signal peptide" evidence="2">
    <location>
        <begin position="1"/>
        <end position="25"/>
    </location>
</feature>
<keyword evidence="4" id="KW-1185">Reference proteome</keyword>
<feature type="region of interest" description="Disordered" evidence="1">
    <location>
        <begin position="170"/>
        <end position="226"/>
    </location>
</feature>
<evidence type="ECO:0000313" key="4">
    <source>
        <dbReference type="Proteomes" id="UP000462152"/>
    </source>
</evidence>
<dbReference type="PROSITE" id="PS51257">
    <property type="entry name" value="PROKAR_LIPOPROTEIN"/>
    <property type="match status" value="1"/>
</dbReference>
<dbReference type="PANTHER" id="PTHR36302">
    <property type="entry name" value="BLR7088 PROTEIN"/>
    <property type="match status" value="1"/>
</dbReference>
<evidence type="ECO:0000256" key="1">
    <source>
        <dbReference type="SAM" id="MobiDB-lite"/>
    </source>
</evidence>
<gene>
    <name evidence="3" type="ORF">GMA10_08075</name>
</gene>
<dbReference type="InterPro" id="IPR007410">
    <property type="entry name" value="LpqE-like"/>
</dbReference>
<dbReference type="EMBL" id="WOGT01000004">
    <property type="protein sequence ID" value="MUN55167.1"/>
    <property type="molecule type" value="Genomic_DNA"/>
</dbReference>
<keyword evidence="2" id="KW-0732">Signal</keyword>
<dbReference type="OrthoDB" id="9796962at2"/>
<feature type="chain" id="PRO_5039532047" evidence="2">
    <location>
        <begin position="26"/>
        <end position="226"/>
    </location>
</feature>
<feature type="compositionally biased region" description="Low complexity" evidence="1">
    <location>
        <begin position="215"/>
        <end position="226"/>
    </location>
</feature>
<dbReference type="Gene3D" id="2.60.40.1890">
    <property type="entry name" value="PCu(A)C copper chaperone"/>
    <property type="match status" value="1"/>
</dbReference>
<dbReference type="Proteomes" id="UP000462152">
    <property type="component" value="Unassembled WGS sequence"/>
</dbReference>
<dbReference type="InterPro" id="IPR058248">
    <property type="entry name" value="Lxx211020-like"/>
</dbReference>
<reference evidence="3 4" key="1">
    <citation type="submission" date="2019-12" db="EMBL/GenBank/DDBJ databases">
        <authorList>
            <person name="Li J."/>
            <person name="Shi Y."/>
            <person name="Xu G."/>
            <person name="Xiao D."/>
            <person name="Ran X."/>
        </authorList>
    </citation>
    <scope>NUCLEOTIDE SEQUENCE [LARGE SCALE GENOMIC DNA]</scope>
    <source>
        <strain evidence="3 4">JCM 15915</strain>
    </source>
</reference>
<dbReference type="SUPFAM" id="SSF110087">
    <property type="entry name" value="DR1885-like metal-binding protein"/>
    <property type="match status" value="1"/>
</dbReference>
<organism evidence="3 4">
    <name type="scientific">Rothia koreensis</name>
    <dbReference type="NCBI Taxonomy" id="592378"/>
    <lineage>
        <taxon>Bacteria</taxon>
        <taxon>Bacillati</taxon>
        <taxon>Actinomycetota</taxon>
        <taxon>Actinomycetes</taxon>
        <taxon>Micrococcales</taxon>
        <taxon>Micrococcaceae</taxon>
        <taxon>Rothia</taxon>
    </lineage>
</organism>